<evidence type="ECO:0000256" key="2">
    <source>
        <dbReference type="ARBA" id="ARBA00022679"/>
    </source>
</evidence>
<dbReference type="InterPro" id="IPR035994">
    <property type="entry name" value="Nucleoside_phosphorylase_sf"/>
</dbReference>
<dbReference type="InterPro" id="IPR000845">
    <property type="entry name" value="Nucleoside_phosphorylase_d"/>
</dbReference>
<keyword evidence="5" id="KW-1185">Reference proteome</keyword>
<dbReference type="Gene3D" id="3.40.50.1580">
    <property type="entry name" value="Nucleoside phosphorylase domain"/>
    <property type="match status" value="1"/>
</dbReference>
<dbReference type="RefSeq" id="WP_318785391.1">
    <property type="nucleotide sequence ID" value="NZ_JAWDKC010000011.1"/>
</dbReference>
<dbReference type="Pfam" id="PF01048">
    <property type="entry name" value="PNP_UDP_1"/>
    <property type="match status" value="1"/>
</dbReference>
<protein>
    <submittedName>
        <fullName evidence="4">S-methyl-5'-thioinosine phosphorylase</fullName>
        <ecNumber evidence="4">2.4.2.44</ecNumber>
    </submittedName>
</protein>
<evidence type="ECO:0000256" key="1">
    <source>
        <dbReference type="ARBA" id="ARBA00022676"/>
    </source>
</evidence>
<keyword evidence="1 4" id="KW-0328">Glycosyltransferase</keyword>
<dbReference type="CDD" id="cd09010">
    <property type="entry name" value="MTAP_SsMTAPII_like_MTIP"/>
    <property type="match status" value="1"/>
</dbReference>
<comment type="caution">
    <text evidence="4">The sequence shown here is derived from an EMBL/GenBank/DDBJ whole genome shotgun (WGS) entry which is preliminary data.</text>
</comment>
<evidence type="ECO:0000313" key="4">
    <source>
        <dbReference type="EMBL" id="MDV0444984.1"/>
    </source>
</evidence>
<dbReference type="GO" id="GO:0016757">
    <property type="term" value="F:glycosyltransferase activity"/>
    <property type="evidence" value="ECO:0007669"/>
    <property type="project" value="UniProtKB-KW"/>
</dbReference>
<dbReference type="Proteomes" id="UP001272052">
    <property type="component" value="Unassembled WGS sequence"/>
</dbReference>
<sequence>MESFKNTALTVIGGVGYDSLSEDGAARSEIKTPYGTVSVSAFSKDGSDIVFISRHQGKQHVPPHKINFLALVDAARQIGAPVLSVNSVGLMRSVPLTGNFETKDRLKDKPAVSPENFLDFPFFVPTDFVDLTKNRISTFHDEDTVHVDMTDPYCVYIRSLLYGILKDRSVSYSEGVYLCTEGPRFETKAEIQMFAHYADVVGMTGIPEVVLAKEAGLCYASFCTITNPATSLSGNMVTADEVTAAVEKNQKTVFEIIFALASVLSDCRNHPDQNKCHKNCRCQNAVVGGKL</sequence>
<feature type="domain" description="Nucleoside phosphorylase" evidence="3">
    <location>
        <begin position="123"/>
        <end position="260"/>
    </location>
</feature>
<reference evidence="4 5" key="1">
    <citation type="submission" date="2023-06" db="EMBL/GenBank/DDBJ databases">
        <title>Genome sequence of Methanimicrococcus sp. At1.</title>
        <authorList>
            <person name="Protasov E."/>
            <person name="Platt K."/>
            <person name="Poehlein A."/>
            <person name="Daniel R."/>
            <person name="Brune A."/>
        </authorList>
    </citation>
    <scope>NUCLEOTIDE SEQUENCE [LARGE SCALE GENOMIC DNA]</scope>
    <source>
        <strain evidence="4 5">At1</strain>
    </source>
</reference>
<dbReference type="PANTHER" id="PTHR42679">
    <property type="entry name" value="S-METHYL-5'-THIOADENOSINE PHOSPHORYLASE"/>
    <property type="match status" value="1"/>
</dbReference>
<dbReference type="PANTHER" id="PTHR42679:SF2">
    <property type="entry name" value="S-METHYL-5'-THIOADENOSINE PHOSPHORYLASE"/>
    <property type="match status" value="1"/>
</dbReference>
<evidence type="ECO:0000259" key="3">
    <source>
        <dbReference type="Pfam" id="PF01048"/>
    </source>
</evidence>
<evidence type="ECO:0000313" key="5">
    <source>
        <dbReference type="Proteomes" id="UP001272052"/>
    </source>
</evidence>
<name>A0ABU3VNV3_9EURY</name>
<gene>
    <name evidence="4" type="ORF">MmiAt1_05360</name>
</gene>
<dbReference type="EMBL" id="JAWDKC010000011">
    <property type="protein sequence ID" value="MDV0444984.1"/>
    <property type="molecule type" value="Genomic_DNA"/>
</dbReference>
<dbReference type="InterPro" id="IPR010044">
    <property type="entry name" value="MTAP"/>
</dbReference>
<proteinExistence type="predicted"/>
<keyword evidence="2 4" id="KW-0808">Transferase</keyword>
<dbReference type="SUPFAM" id="SSF53167">
    <property type="entry name" value="Purine and uridine phosphorylases"/>
    <property type="match status" value="1"/>
</dbReference>
<organism evidence="4 5">
    <name type="scientific">Methanimicrococcus hacksteinii</name>
    <dbReference type="NCBI Taxonomy" id="3028293"/>
    <lineage>
        <taxon>Archaea</taxon>
        <taxon>Methanobacteriati</taxon>
        <taxon>Methanobacteriota</taxon>
        <taxon>Stenosarchaea group</taxon>
        <taxon>Methanomicrobia</taxon>
        <taxon>Methanosarcinales</taxon>
        <taxon>Methanosarcinaceae</taxon>
        <taxon>Methanimicrococcus</taxon>
    </lineage>
</organism>
<accession>A0ABU3VNV3</accession>
<dbReference type="EC" id="2.4.2.44" evidence="4"/>